<dbReference type="PANTHER" id="PTHR33371">
    <property type="entry name" value="INTERMEMBRANE PHOSPHOLIPID TRANSPORT SYSTEM BINDING PROTEIN MLAD-RELATED"/>
    <property type="match status" value="1"/>
</dbReference>
<dbReference type="Proteomes" id="UP000322244">
    <property type="component" value="Unassembled WGS sequence"/>
</dbReference>
<dbReference type="Pfam" id="PF02470">
    <property type="entry name" value="MlaD"/>
    <property type="match status" value="1"/>
</dbReference>
<dbReference type="Pfam" id="PF11887">
    <property type="entry name" value="Mce4_CUP1"/>
    <property type="match status" value="1"/>
</dbReference>
<dbReference type="AlphaFoldDB" id="A0A5A7S707"/>
<dbReference type="PANTHER" id="PTHR33371:SF17">
    <property type="entry name" value="MCE-FAMILY PROTEIN MCE1B"/>
    <property type="match status" value="1"/>
</dbReference>
<sequence length="340" mass="36608">MKNTANTVKLLIFTLVMVLIFAGLAIVFSQVRFASTESYNATFTSASGLGVGDKVRIAGVPVGSVKGVKVGKDDLAHVEFDVDKKYPIFKSTKATVRYENLVGDRYMELMEGTGSMEQLADGGSIPKEQTSPALDLDLLLGGFKPLLRALDPNQVNQLTSALLQVFQGQGDQLVSLLNGAGSFTKTLADRDELIGSVINNLNTVIKTIDDRGDQFSTTIDQLQQLVSGLAQDRDPIGAAIPRIAGATGDLAKLLQEARPDLRETIAQTGRTANQLDLGKDTLDSVLQQLPATYRKLVRVGSYGSFFQFYVCSTRMKLTGPDGKDIMIVLPGGQETGRCAR</sequence>
<dbReference type="InterPro" id="IPR003399">
    <property type="entry name" value="Mce/MlaD"/>
</dbReference>
<dbReference type="InterPro" id="IPR005693">
    <property type="entry name" value="Mce"/>
</dbReference>
<dbReference type="NCBIfam" id="TIGR00996">
    <property type="entry name" value="Mtu_fam_mce"/>
    <property type="match status" value="1"/>
</dbReference>
<gene>
    <name evidence="3" type="ORF">FOY51_16250</name>
</gene>
<evidence type="ECO:0000313" key="4">
    <source>
        <dbReference type="Proteomes" id="UP000322244"/>
    </source>
</evidence>
<organism evidence="3 4">
    <name type="scientific">Antrihabitans cavernicola</name>
    <dbReference type="NCBI Taxonomy" id="2495913"/>
    <lineage>
        <taxon>Bacteria</taxon>
        <taxon>Bacillati</taxon>
        <taxon>Actinomycetota</taxon>
        <taxon>Actinomycetes</taxon>
        <taxon>Mycobacteriales</taxon>
        <taxon>Nocardiaceae</taxon>
        <taxon>Antrihabitans</taxon>
    </lineage>
</organism>
<dbReference type="OrthoDB" id="338143at2"/>
<name>A0A5A7S707_9NOCA</name>
<feature type="domain" description="Mce/MlaD" evidence="1">
    <location>
        <begin position="36"/>
        <end position="112"/>
    </location>
</feature>
<comment type="caution">
    <text evidence="3">The sequence shown here is derived from an EMBL/GenBank/DDBJ whole genome shotgun (WGS) entry which is preliminary data.</text>
</comment>
<reference evidence="3 4" key="1">
    <citation type="submission" date="2019-07" db="EMBL/GenBank/DDBJ databases">
        <title>Rhodococcus cavernicolus sp. nov., isolated from a cave.</title>
        <authorList>
            <person name="Lee S.D."/>
        </authorList>
    </citation>
    <scope>NUCLEOTIDE SEQUENCE [LARGE SCALE GENOMIC DNA]</scope>
    <source>
        <strain evidence="3 4">C1-24</strain>
    </source>
</reference>
<dbReference type="InterPro" id="IPR052336">
    <property type="entry name" value="MlaD_Phospholipid_Transporter"/>
</dbReference>
<dbReference type="InterPro" id="IPR024516">
    <property type="entry name" value="Mce_C"/>
</dbReference>
<dbReference type="GO" id="GO:0005576">
    <property type="term" value="C:extracellular region"/>
    <property type="evidence" value="ECO:0007669"/>
    <property type="project" value="TreeGrafter"/>
</dbReference>
<proteinExistence type="predicted"/>
<evidence type="ECO:0000313" key="3">
    <source>
        <dbReference type="EMBL" id="KAA0021938.1"/>
    </source>
</evidence>
<feature type="domain" description="Mammalian cell entry C-terminal" evidence="2">
    <location>
        <begin position="116"/>
        <end position="327"/>
    </location>
</feature>
<dbReference type="GO" id="GO:0051701">
    <property type="term" value="P:biological process involved in interaction with host"/>
    <property type="evidence" value="ECO:0007669"/>
    <property type="project" value="TreeGrafter"/>
</dbReference>
<protein>
    <submittedName>
        <fullName evidence="3">MCE family protein</fullName>
    </submittedName>
</protein>
<dbReference type="EMBL" id="VLNY01000007">
    <property type="protein sequence ID" value="KAA0021938.1"/>
    <property type="molecule type" value="Genomic_DNA"/>
</dbReference>
<keyword evidence="4" id="KW-1185">Reference proteome</keyword>
<evidence type="ECO:0000259" key="1">
    <source>
        <dbReference type="Pfam" id="PF02470"/>
    </source>
</evidence>
<dbReference type="RefSeq" id="WP_149431301.1">
    <property type="nucleotide sequence ID" value="NZ_VLNY01000007.1"/>
</dbReference>
<accession>A0A5A7S707</accession>
<evidence type="ECO:0000259" key="2">
    <source>
        <dbReference type="Pfam" id="PF11887"/>
    </source>
</evidence>